<protein>
    <submittedName>
        <fullName evidence="4">Uncharacterized protein</fullName>
    </submittedName>
</protein>
<dbReference type="AlphaFoldDB" id="I7BAB5"/>
<keyword evidence="5" id="KW-1185">Reference proteome</keyword>
<feature type="coiled-coil region" evidence="1">
    <location>
        <begin position="46"/>
        <end position="123"/>
    </location>
</feature>
<dbReference type="HOGENOM" id="CLU_065787_0_0_14"/>
<evidence type="ECO:0000256" key="3">
    <source>
        <dbReference type="SAM" id="SignalP"/>
    </source>
</evidence>
<dbReference type="PATRIC" id="fig|1212765.3.peg.741"/>
<feature type="signal peptide" evidence="3">
    <location>
        <begin position="1"/>
        <end position="24"/>
    </location>
</feature>
<evidence type="ECO:0000256" key="2">
    <source>
        <dbReference type="SAM" id="MobiDB-lite"/>
    </source>
</evidence>
<keyword evidence="1" id="KW-0175">Coiled coil</keyword>
<evidence type="ECO:0000256" key="1">
    <source>
        <dbReference type="SAM" id="Coils"/>
    </source>
</evidence>
<feature type="chain" id="PRO_5003707848" evidence="3">
    <location>
        <begin position="25"/>
        <end position="360"/>
    </location>
</feature>
<dbReference type="EMBL" id="CP003731">
    <property type="protein sequence ID" value="AFO52235.1"/>
    <property type="molecule type" value="Genomic_DNA"/>
</dbReference>
<proteinExistence type="predicted"/>
<dbReference type="STRING" id="1212765.MHLP_03275"/>
<evidence type="ECO:0000313" key="5">
    <source>
        <dbReference type="Proteomes" id="UP000006502"/>
    </source>
</evidence>
<evidence type="ECO:0000313" key="4">
    <source>
        <dbReference type="EMBL" id="AFO52235.1"/>
    </source>
</evidence>
<feature type="region of interest" description="Disordered" evidence="2">
    <location>
        <begin position="201"/>
        <end position="224"/>
    </location>
</feature>
<name>I7BAB5_MYCHA</name>
<organism evidence="4 5">
    <name type="scientific">Mycoplasma haematolamae (strain Purdue)</name>
    <dbReference type="NCBI Taxonomy" id="1212765"/>
    <lineage>
        <taxon>Bacteria</taxon>
        <taxon>Bacillati</taxon>
        <taxon>Mycoplasmatota</taxon>
        <taxon>Mollicutes</taxon>
        <taxon>Mycoplasmataceae</taxon>
        <taxon>Mycoplasma</taxon>
    </lineage>
</organism>
<sequence>MFTFAKFVSSALGFLTVSSTGAVVAPVTLTDSIYRVGQKTKNHLDLQSFNAEEKELKDKLETLKKQFQVALRFTSVFQKVRLERINKNFEEVKKEEGNLKGQYEELKKKIDKISELLTKQSLESQKKLHAQSASSLLGAFEKYLDSYSRHLQKQGKTILEVVCVIDKTKSSAQSPKSQQQTEAEGNCINKDWIKTLSQQATASAAPSAPVRSKRNAKPEEASASAEALKSLEGVRGKLFGLAQDISSKWQKSLAEKSHVAHEKLFLNTYVTFLEQSIQYMKLYQSALRVQMEADMDLSKSTVKKINELNAEMVEASKDWEKLKERYRVCKAYEGKLIDSLCSLHTFKTECPDSQAEQENL</sequence>
<keyword evidence="3" id="KW-0732">Signal</keyword>
<reference evidence="5" key="2">
    <citation type="submission" date="2012-07" db="EMBL/GenBank/DDBJ databases">
        <title>Complete genome sequence of 'Candidatus Mycoplasma haemolamae'.</title>
        <authorList>
            <person name="Guimaraes A.M.S."/>
            <person name="Toth B."/>
            <person name="Santos A.P."/>
            <person name="Nascimento N.C."/>
            <person name="Sojka J.E."/>
            <person name="Messick J.B."/>
        </authorList>
    </citation>
    <scope>NUCLEOTIDE SEQUENCE [LARGE SCALE GENOMIC DNA]</scope>
    <source>
        <strain evidence="5">Purdue</strain>
    </source>
</reference>
<dbReference type="KEGG" id="mhl:MHLP_03275"/>
<accession>I7BAB5</accession>
<dbReference type="Proteomes" id="UP000006502">
    <property type="component" value="Chromosome"/>
</dbReference>
<reference evidence="4 5" key="1">
    <citation type="journal article" date="2012" name="J. Bacteriol.">
        <title>Genome Sequence of "Candidatus Mycoplasma haemolamae" Strain Purdue, a Red Blood Cell Pathogen of Alpacas (Vicugna pacos) and Llamas (Lama glama).</title>
        <authorList>
            <person name="Guimaraes A.M."/>
            <person name="Toth B."/>
            <person name="Santos A.P."/>
            <person name="do Nascimento N.C."/>
            <person name="Kritchevsky J.E."/>
            <person name="Messick J.B."/>
        </authorList>
    </citation>
    <scope>NUCLEOTIDE SEQUENCE [LARGE SCALE GENOMIC DNA]</scope>
    <source>
        <strain evidence="4 5">Purdue</strain>
    </source>
</reference>
<gene>
    <name evidence="4" type="ordered locus">MHLP_03275</name>
</gene>